<feature type="chain" id="PRO_5002894037" evidence="1">
    <location>
        <begin position="21"/>
        <end position="485"/>
    </location>
</feature>
<name>B9WAD4_CANDC</name>
<sequence length="485" mass="54402">MRFTGSLIPTLIWFISSIQCLNIESSSPSNDTISILTNHFQIIKDLLPYSKTSKPQIKEARPLIKVSKDGVPINFHKAPAVIIASNRTDYLFGYGNKLSVSTEIKTITEFATAIVSPTQEFDALQLELNTLSLETSALTFESSVDSQFTIVNTPTTQEPKVSSNVLQMDAFEQIKKLEKLVLDLRLEMKDQQKSFNAQLLDVHTARNTVPVYTTHIITSVIPSYAPEERSTVSHKIVSIASSSTTGIHETQSIDTLSKHKMNRKNILNKKPPPNSVLIAPQFQFHERSATKTAAAYLKPKIVWTSFPTTTATSMFDNFILNNLIDETDSETESGETESADDYYYYYSYEDDEKEDDSDEITAQILFSESKLPATTKPFEDPFERVSMENNKFEPANTSKAKKFTNTACGTSTTAIASFENTIFDIPKFFYGNRRKKSNSFKTNNNTIRFDVFDWIFESGTASQKVHGLVLVSSSVLLGTCLLFIL</sequence>
<accession>B9WAD4</accession>
<dbReference type="CGD" id="CAL0000160355">
    <property type="gene designation" value="Cd36_15740"/>
</dbReference>
<evidence type="ECO:0000313" key="2">
    <source>
        <dbReference type="CGD" id="CAL0000160355"/>
    </source>
</evidence>
<keyword evidence="4" id="KW-1185">Reference proteome</keyword>
<protein>
    <submittedName>
        <fullName evidence="3">Uncharacterized protein</fullName>
    </submittedName>
</protein>
<dbReference type="VEuPathDB" id="FungiDB:CD36_15740"/>
<feature type="signal peptide" evidence="1">
    <location>
        <begin position="1"/>
        <end position="20"/>
    </location>
</feature>
<dbReference type="RefSeq" id="XP_002418054.1">
    <property type="nucleotide sequence ID" value="XM_002418009.1"/>
</dbReference>
<gene>
    <name evidence="2" type="ordered locus">Cd36_15740</name>
    <name evidence="3" type="ORF">CD36_15740</name>
</gene>
<dbReference type="eggNOG" id="ENOG502RQK8">
    <property type="taxonomic scope" value="Eukaryota"/>
</dbReference>
<reference evidence="3 4" key="1">
    <citation type="journal article" date="2009" name="Genome Res.">
        <title>Comparative genomics of the fungal pathogens Candida dubliniensis and Candida albicans.</title>
        <authorList>
            <person name="Jackson A.P."/>
            <person name="Gamble J.A."/>
            <person name="Yeomans T."/>
            <person name="Moran G.P."/>
            <person name="Saunders D."/>
            <person name="Harris D."/>
            <person name="Aslett M."/>
            <person name="Barrell J.F."/>
            <person name="Butler G."/>
            <person name="Citiulo F."/>
            <person name="Coleman D.C."/>
            <person name="de Groot P.W.J."/>
            <person name="Goodwin T.J."/>
            <person name="Quail M.A."/>
            <person name="McQuillan J."/>
            <person name="Munro C.A."/>
            <person name="Pain A."/>
            <person name="Poulter R.T."/>
            <person name="Rajandream M.A."/>
            <person name="Renauld H."/>
            <person name="Spiering M.J."/>
            <person name="Tivey A."/>
            <person name="Gow N.A.R."/>
            <person name="Barrell B."/>
            <person name="Sullivan D.J."/>
            <person name="Berriman M."/>
        </authorList>
    </citation>
    <scope>NUCLEOTIDE SEQUENCE [LARGE SCALE GENOMIC DNA]</scope>
    <source>
        <strain evidence="4">CD36 / ATCC MYA-646 / CBS 7987 / NCPF 3949 / NRRL Y-17841</strain>
    </source>
</reference>
<organism evidence="3 4">
    <name type="scientific">Candida dubliniensis (strain CD36 / ATCC MYA-646 / CBS 7987 / NCPF 3949 / NRRL Y-17841)</name>
    <name type="common">Yeast</name>
    <dbReference type="NCBI Taxonomy" id="573826"/>
    <lineage>
        <taxon>Eukaryota</taxon>
        <taxon>Fungi</taxon>
        <taxon>Dikarya</taxon>
        <taxon>Ascomycota</taxon>
        <taxon>Saccharomycotina</taxon>
        <taxon>Pichiomycetes</taxon>
        <taxon>Debaryomycetaceae</taxon>
        <taxon>Candida/Lodderomyces clade</taxon>
        <taxon>Candida</taxon>
    </lineage>
</organism>
<keyword evidence="1" id="KW-0732">Signal</keyword>
<dbReference type="Proteomes" id="UP000002605">
    <property type="component" value="Chromosome 2"/>
</dbReference>
<dbReference type="OrthoDB" id="4012433at2759"/>
<dbReference type="EMBL" id="FM992689">
    <property type="protein sequence ID" value="CAX43353.1"/>
    <property type="molecule type" value="Genomic_DNA"/>
</dbReference>
<dbReference type="AlphaFoldDB" id="B9WAD4"/>
<evidence type="ECO:0000256" key="1">
    <source>
        <dbReference type="SAM" id="SignalP"/>
    </source>
</evidence>
<dbReference type="GeneID" id="8045629"/>
<evidence type="ECO:0000313" key="3">
    <source>
        <dbReference type="EMBL" id="CAX43353.1"/>
    </source>
</evidence>
<proteinExistence type="predicted"/>
<evidence type="ECO:0000313" key="4">
    <source>
        <dbReference type="Proteomes" id="UP000002605"/>
    </source>
</evidence>
<dbReference type="HOGENOM" id="CLU_562557_0_0_1"/>
<dbReference type="KEGG" id="cdu:CD36_15740"/>